<organism evidence="3 4">
    <name type="scientific">Rhizobium tubonense</name>
    <dbReference type="NCBI Taxonomy" id="484088"/>
    <lineage>
        <taxon>Bacteria</taxon>
        <taxon>Pseudomonadati</taxon>
        <taxon>Pseudomonadota</taxon>
        <taxon>Alphaproteobacteria</taxon>
        <taxon>Hyphomicrobiales</taxon>
        <taxon>Rhizobiaceae</taxon>
        <taxon>Rhizobium/Agrobacterium group</taxon>
        <taxon>Rhizobium</taxon>
    </lineage>
</organism>
<keyword evidence="4" id="KW-1185">Reference proteome</keyword>
<feature type="transmembrane region" description="Helical" evidence="1">
    <location>
        <begin position="243"/>
        <end position="260"/>
    </location>
</feature>
<sequence length="390" mass="44234">MMHSKVTKHSRIISDIEVLRAFAILFTLIHHVLFLLLWPSSTYSAIMGTFSFWGGVDLFLVISGFVIARQFIPTVTAARDTGDFLRLAGEFWIRRAFRILPTAWVWLAIPLALTAALPAYSNWFSTLSETFAALFQVANFHHWYELNGRAPAGGVSGAYWSLSLEEQFYLALPFVAYFGRKHIRALILAAIFIQLFIPRAPGDLLWDVRADALLVGVAIYFFSISKFYSLFDPTLLNNRPASVFVIVALLFGLAAMAGTMSLVPFFTGMIAIFSGLLVLIASYDKSYICRQRQLKALLLWVGSRSYALYLANLPIFFLNRYVYLHILGWDHPTYPRVLFSAFTALAMLILAAELNYRFVEMPLREKGKRIGRQFRERPIISEPSVREGVL</sequence>
<dbReference type="OrthoDB" id="9796461at2"/>
<feature type="transmembrane region" description="Helical" evidence="1">
    <location>
        <begin position="296"/>
        <end position="317"/>
    </location>
</feature>
<dbReference type="InterPro" id="IPR050879">
    <property type="entry name" value="Acyltransferase_3"/>
</dbReference>
<feature type="transmembrane region" description="Helical" evidence="1">
    <location>
        <begin position="213"/>
        <end position="231"/>
    </location>
</feature>
<dbReference type="InterPro" id="IPR002656">
    <property type="entry name" value="Acyl_transf_3_dom"/>
</dbReference>
<feature type="transmembrane region" description="Helical" evidence="1">
    <location>
        <begin position="99"/>
        <end position="120"/>
    </location>
</feature>
<keyword evidence="3" id="KW-0012">Acyltransferase</keyword>
<dbReference type="GO" id="GO:0016020">
    <property type="term" value="C:membrane"/>
    <property type="evidence" value="ECO:0007669"/>
    <property type="project" value="TreeGrafter"/>
</dbReference>
<dbReference type="RefSeq" id="WP_111164236.1">
    <property type="nucleotide sequence ID" value="NZ_PCDP01000082.1"/>
</dbReference>
<dbReference type="Pfam" id="PF01757">
    <property type="entry name" value="Acyl_transf_3"/>
    <property type="match status" value="1"/>
</dbReference>
<reference evidence="3 4" key="1">
    <citation type="journal article" date="2018" name="Sci. Rep.">
        <title>Rhizobium tumorigenes sp. nov., a novel plant tumorigenic bacterium isolated from cane gall tumors on thornless blackberry.</title>
        <authorList>
            <person name="Kuzmanovi N."/>
            <person name="Smalla K."/>
            <person name="Gronow S."/>
            <person name="PuBawska J."/>
        </authorList>
    </citation>
    <scope>NUCLEOTIDE SEQUENCE [LARGE SCALE GENOMIC DNA]</scope>
    <source>
        <strain evidence="3 4">CCBAU 85046</strain>
    </source>
</reference>
<feature type="transmembrane region" description="Helical" evidence="1">
    <location>
        <begin position="266"/>
        <end position="284"/>
    </location>
</feature>
<dbReference type="AlphaFoldDB" id="A0A2W4C267"/>
<dbReference type="EMBL" id="PCDP01000082">
    <property type="protein sequence ID" value="PZM07577.1"/>
    <property type="molecule type" value="Genomic_DNA"/>
</dbReference>
<protein>
    <submittedName>
        <fullName evidence="3">Acyltransferase</fullName>
    </submittedName>
</protein>
<accession>A0A2W4C267</accession>
<feature type="transmembrane region" description="Helical" evidence="1">
    <location>
        <begin position="337"/>
        <end position="359"/>
    </location>
</feature>
<feature type="transmembrane region" description="Helical" evidence="1">
    <location>
        <begin position="158"/>
        <end position="178"/>
    </location>
</feature>
<keyword evidence="1" id="KW-0472">Membrane</keyword>
<dbReference type="PANTHER" id="PTHR23028:SF53">
    <property type="entry name" value="ACYL_TRANSF_3 DOMAIN-CONTAINING PROTEIN"/>
    <property type="match status" value="1"/>
</dbReference>
<feature type="transmembrane region" description="Helical" evidence="1">
    <location>
        <begin position="185"/>
        <end position="201"/>
    </location>
</feature>
<keyword evidence="1" id="KW-0812">Transmembrane</keyword>
<evidence type="ECO:0000313" key="3">
    <source>
        <dbReference type="EMBL" id="PZM07577.1"/>
    </source>
</evidence>
<keyword evidence="3" id="KW-0808">Transferase</keyword>
<feature type="domain" description="Acyltransferase 3" evidence="2">
    <location>
        <begin position="14"/>
        <end position="350"/>
    </location>
</feature>
<dbReference type="GO" id="GO:0016747">
    <property type="term" value="F:acyltransferase activity, transferring groups other than amino-acyl groups"/>
    <property type="evidence" value="ECO:0007669"/>
    <property type="project" value="InterPro"/>
</dbReference>
<dbReference type="GO" id="GO:0009103">
    <property type="term" value="P:lipopolysaccharide biosynthetic process"/>
    <property type="evidence" value="ECO:0007669"/>
    <property type="project" value="TreeGrafter"/>
</dbReference>
<name>A0A2W4C267_9HYPH</name>
<evidence type="ECO:0000256" key="1">
    <source>
        <dbReference type="SAM" id="Phobius"/>
    </source>
</evidence>
<dbReference type="Proteomes" id="UP000248925">
    <property type="component" value="Unassembled WGS sequence"/>
</dbReference>
<evidence type="ECO:0000313" key="4">
    <source>
        <dbReference type="Proteomes" id="UP000248925"/>
    </source>
</evidence>
<dbReference type="PANTHER" id="PTHR23028">
    <property type="entry name" value="ACETYLTRANSFERASE"/>
    <property type="match status" value="1"/>
</dbReference>
<feature type="transmembrane region" description="Helical" evidence="1">
    <location>
        <begin position="21"/>
        <end position="38"/>
    </location>
</feature>
<proteinExistence type="predicted"/>
<keyword evidence="1" id="KW-1133">Transmembrane helix</keyword>
<evidence type="ECO:0000259" key="2">
    <source>
        <dbReference type="Pfam" id="PF01757"/>
    </source>
</evidence>
<gene>
    <name evidence="3" type="ORF">CPY51_31085</name>
</gene>
<comment type="caution">
    <text evidence="3">The sequence shown here is derived from an EMBL/GenBank/DDBJ whole genome shotgun (WGS) entry which is preliminary data.</text>
</comment>